<dbReference type="AlphaFoldDB" id="A0AAD3RN44"/>
<keyword evidence="1" id="KW-0175">Coiled coil</keyword>
<gene>
    <name evidence="2" type="ORF">AKAME5_002644100</name>
</gene>
<name>A0AAD3RN44_LATJO</name>
<feature type="coiled-coil region" evidence="1">
    <location>
        <begin position="30"/>
        <end position="57"/>
    </location>
</feature>
<reference evidence="2" key="1">
    <citation type="submission" date="2022-08" db="EMBL/GenBank/DDBJ databases">
        <title>Genome sequencing of akame (Lates japonicus).</title>
        <authorList>
            <person name="Hashiguchi Y."/>
            <person name="Takahashi H."/>
        </authorList>
    </citation>
    <scope>NUCLEOTIDE SEQUENCE</scope>
    <source>
        <strain evidence="2">Kochi</strain>
    </source>
</reference>
<keyword evidence="3" id="KW-1185">Reference proteome</keyword>
<feature type="non-terminal residue" evidence="2">
    <location>
        <position position="101"/>
    </location>
</feature>
<sequence length="101" mass="11378">VLQSEGLVMEEELCRLRSQAELHRMQTTVIATLEGERATLERERDTLRSTVDALRTAQRKGDQLELTTQTLKAELERQGAVWRPLRREGGRAGQIARPPGG</sequence>
<proteinExistence type="predicted"/>
<evidence type="ECO:0000256" key="1">
    <source>
        <dbReference type="SAM" id="Coils"/>
    </source>
</evidence>
<evidence type="ECO:0000313" key="3">
    <source>
        <dbReference type="Proteomes" id="UP001279410"/>
    </source>
</evidence>
<protein>
    <submittedName>
        <fullName evidence="2">Girdin-like protein</fullName>
    </submittedName>
</protein>
<organism evidence="2 3">
    <name type="scientific">Lates japonicus</name>
    <name type="common">Japanese lates</name>
    <dbReference type="NCBI Taxonomy" id="270547"/>
    <lineage>
        <taxon>Eukaryota</taxon>
        <taxon>Metazoa</taxon>
        <taxon>Chordata</taxon>
        <taxon>Craniata</taxon>
        <taxon>Vertebrata</taxon>
        <taxon>Euteleostomi</taxon>
        <taxon>Actinopterygii</taxon>
        <taxon>Neopterygii</taxon>
        <taxon>Teleostei</taxon>
        <taxon>Neoteleostei</taxon>
        <taxon>Acanthomorphata</taxon>
        <taxon>Carangaria</taxon>
        <taxon>Carangaria incertae sedis</taxon>
        <taxon>Centropomidae</taxon>
        <taxon>Lates</taxon>
    </lineage>
</organism>
<comment type="caution">
    <text evidence="2">The sequence shown here is derived from an EMBL/GenBank/DDBJ whole genome shotgun (WGS) entry which is preliminary data.</text>
</comment>
<evidence type="ECO:0000313" key="2">
    <source>
        <dbReference type="EMBL" id="GLD75108.1"/>
    </source>
</evidence>
<dbReference type="Proteomes" id="UP001279410">
    <property type="component" value="Unassembled WGS sequence"/>
</dbReference>
<accession>A0AAD3RN44</accession>
<dbReference type="EMBL" id="BRZM01002706">
    <property type="protein sequence ID" value="GLD75108.1"/>
    <property type="molecule type" value="Genomic_DNA"/>
</dbReference>